<reference evidence="3" key="1">
    <citation type="submission" date="2022-10" db="EMBL/GenBank/DDBJ databases">
        <title>Hoeflea sp. G2-23, isolated from marine algae.</title>
        <authorList>
            <person name="Kristyanto S."/>
            <person name="Kim J.M."/>
            <person name="Jeon C.O."/>
        </authorList>
    </citation>
    <scope>NUCLEOTIDE SEQUENCE</scope>
    <source>
        <strain evidence="3">G2-23</strain>
    </source>
</reference>
<dbReference type="InterPro" id="IPR002477">
    <property type="entry name" value="Peptidoglycan-bd-like"/>
</dbReference>
<dbReference type="Gene3D" id="1.10.101.10">
    <property type="entry name" value="PGBD-like superfamily/PGBD"/>
    <property type="match status" value="2"/>
</dbReference>
<dbReference type="SUPFAM" id="SSF47090">
    <property type="entry name" value="PGBD-like"/>
    <property type="match status" value="2"/>
</dbReference>
<keyword evidence="1" id="KW-0472">Membrane</keyword>
<sequence length="309" mass="32326">MPRQRVAPDLFDEDEGGFGRGALATLGRVVSAHPSLAGGTVAFTVIFSFVAANALWAQPGRHPAPILKTREVATSMMPATAATPESRMALAEGAPTRSVTTYRIEHSDNTQTASIPVPNAAPARVQTAVQQAPTPAQAVSKTDPVLSRMQQILSANGLYDGEVDGLMGPKSAAAIRAWENANGYVQTGEATPGLLAVMETPAKTAAPVKMVSLDKVVRPKPRPEPTVAADQRAGEPVTEAAAEVPAVSELVRQIQSGLSNIAYADIAVDGVAGTETRNAISAFEKHYRLPVTGQPNQTVLKKLLEIGAL</sequence>
<keyword evidence="1" id="KW-1133">Transmembrane helix</keyword>
<accession>A0ABT3Z3K8</accession>
<comment type="caution">
    <text evidence="3">The sequence shown here is derived from an EMBL/GenBank/DDBJ whole genome shotgun (WGS) entry which is preliminary data.</text>
</comment>
<evidence type="ECO:0000259" key="2">
    <source>
        <dbReference type="Pfam" id="PF01471"/>
    </source>
</evidence>
<dbReference type="InterPro" id="IPR036365">
    <property type="entry name" value="PGBD-like_sf"/>
</dbReference>
<feature type="domain" description="Peptidoglycan binding-like" evidence="2">
    <location>
        <begin position="249"/>
        <end position="303"/>
    </location>
</feature>
<keyword evidence="4" id="KW-1185">Reference proteome</keyword>
<organism evidence="3 4">
    <name type="scientific">Hoeflea algicola</name>
    <dbReference type="NCBI Taxonomy" id="2983763"/>
    <lineage>
        <taxon>Bacteria</taxon>
        <taxon>Pseudomonadati</taxon>
        <taxon>Pseudomonadota</taxon>
        <taxon>Alphaproteobacteria</taxon>
        <taxon>Hyphomicrobiales</taxon>
        <taxon>Rhizobiaceae</taxon>
        <taxon>Hoeflea</taxon>
    </lineage>
</organism>
<dbReference type="Pfam" id="PF01471">
    <property type="entry name" value="PG_binding_1"/>
    <property type="match status" value="2"/>
</dbReference>
<feature type="transmembrane region" description="Helical" evidence="1">
    <location>
        <begin position="36"/>
        <end position="56"/>
    </location>
</feature>
<gene>
    <name evidence="3" type="ORF">OEG84_00895</name>
</gene>
<dbReference type="Proteomes" id="UP001073227">
    <property type="component" value="Unassembled WGS sequence"/>
</dbReference>
<protein>
    <submittedName>
        <fullName evidence="3">Peptidoglycan-binding protein</fullName>
    </submittedName>
</protein>
<evidence type="ECO:0000313" key="3">
    <source>
        <dbReference type="EMBL" id="MCY0146311.1"/>
    </source>
</evidence>
<evidence type="ECO:0000256" key="1">
    <source>
        <dbReference type="SAM" id="Phobius"/>
    </source>
</evidence>
<keyword evidence="1" id="KW-0812">Transmembrane</keyword>
<feature type="domain" description="Peptidoglycan binding-like" evidence="2">
    <location>
        <begin position="147"/>
        <end position="198"/>
    </location>
</feature>
<proteinExistence type="predicted"/>
<dbReference type="EMBL" id="JAOVZR010000001">
    <property type="protein sequence ID" value="MCY0146311.1"/>
    <property type="molecule type" value="Genomic_DNA"/>
</dbReference>
<name>A0ABT3Z3K8_9HYPH</name>
<dbReference type="RefSeq" id="WP_267651990.1">
    <property type="nucleotide sequence ID" value="NZ_JAOVZR010000001.1"/>
</dbReference>
<evidence type="ECO:0000313" key="4">
    <source>
        <dbReference type="Proteomes" id="UP001073227"/>
    </source>
</evidence>
<dbReference type="InterPro" id="IPR036366">
    <property type="entry name" value="PGBDSf"/>
</dbReference>